<evidence type="ECO:0000256" key="8">
    <source>
        <dbReference type="ARBA" id="ARBA00048367"/>
    </source>
</evidence>
<reference evidence="14" key="1">
    <citation type="submission" date="2022-11" db="UniProtKB">
        <authorList>
            <consortium name="WormBaseParasite"/>
        </authorList>
    </citation>
    <scope>IDENTIFICATION</scope>
</reference>
<protein>
    <submittedName>
        <fullName evidence="14">Protein kinase domain-containing protein</fullName>
    </submittedName>
</protein>
<dbReference type="InterPro" id="IPR011009">
    <property type="entry name" value="Kinase-like_dom_sf"/>
</dbReference>
<dbReference type="FunFam" id="3.30.200.20:FF:000124">
    <property type="entry name" value="Cyclin-dependent kinase 4"/>
    <property type="match status" value="1"/>
</dbReference>
<evidence type="ECO:0000256" key="10">
    <source>
        <dbReference type="PROSITE-ProRule" id="PRU10141"/>
    </source>
</evidence>
<dbReference type="GO" id="GO:0008024">
    <property type="term" value="C:cyclin/CDK positive transcription elongation factor complex"/>
    <property type="evidence" value="ECO:0007669"/>
    <property type="project" value="TreeGrafter"/>
</dbReference>
<comment type="similarity">
    <text evidence="1">Belongs to the protein kinase superfamily. CMGC Ser/Thr protein kinase family. CDC2/CDKX subfamily.</text>
</comment>
<evidence type="ECO:0000256" key="11">
    <source>
        <dbReference type="SAM" id="MobiDB-lite"/>
    </source>
</evidence>
<dbReference type="PROSITE" id="PS00108">
    <property type="entry name" value="PROTEIN_KINASE_ST"/>
    <property type="match status" value="1"/>
</dbReference>
<dbReference type="WBParaSite" id="ACRNAN_scaffold3353.g16700.t1">
    <property type="protein sequence ID" value="ACRNAN_scaffold3353.g16700.t1"/>
    <property type="gene ID" value="ACRNAN_scaffold3353.g16700"/>
</dbReference>
<evidence type="ECO:0000256" key="9">
    <source>
        <dbReference type="ARBA" id="ARBA00049280"/>
    </source>
</evidence>
<accession>A0A914DQV0</accession>
<dbReference type="Gene3D" id="1.10.510.10">
    <property type="entry name" value="Transferase(Phosphotransferase) domain 1"/>
    <property type="match status" value="1"/>
</dbReference>
<dbReference type="GO" id="GO:0004693">
    <property type="term" value="F:cyclin-dependent protein serine/threonine kinase activity"/>
    <property type="evidence" value="ECO:0007669"/>
    <property type="project" value="UniProtKB-EC"/>
</dbReference>
<keyword evidence="3" id="KW-0808">Transferase</keyword>
<dbReference type="PROSITE" id="PS50011">
    <property type="entry name" value="PROTEIN_KINASE_DOM"/>
    <property type="match status" value="1"/>
</dbReference>
<organism evidence="13 14">
    <name type="scientific">Acrobeloides nanus</name>
    <dbReference type="NCBI Taxonomy" id="290746"/>
    <lineage>
        <taxon>Eukaryota</taxon>
        <taxon>Metazoa</taxon>
        <taxon>Ecdysozoa</taxon>
        <taxon>Nematoda</taxon>
        <taxon>Chromadorea</taxon>
        <taxon>Rhabditida</taxon>
        <taxon>Tylenchina</taxon>
        <taxon>Cephalobomorpha</taxon>
        <taxon>Cephaloboidea</taxon>
        <taxon>Cephalobidae</taxon>
        <taxon>Acrobeloides</taxon>
    </lineage>
</organism>
<evidence type="ECO:0000256" key="3">
    <source>
        <dbReference type="ARBA" id="ARBA00022679"/>
    </source>
</evidence>
<comment type="catalytic activity">
    <reaction evidence="7">
        <text>L-threonyl-[protein] + ATP = O-phospho-L-threonyl-[protein] + ADP + H(+)</text>
        <dbReference type="Rhea" id="RHEA:46608"/>
        <dbReference type="Rhea" id="RHEA-COMP:11060"/>
        <dbReference type="Rhea" id="RHEA-COMP:11605"/>
        <dbReference type="ChEBI" id="CHEBI:15378"/>
        <dbReference type="ChEBI" id="CHEBI:30013"/>
        <dbReference type="ChEBI" id="CHEBI:30616"/>
        <dbReference type="ChEBI" id="CHEBI:61977"/>
        <dbReference type="ChEBI" id="CHEBI:456216"/>
        <dbReference type="EC" id="2.7.11.22"/>
    </reaction>
</comment>
<feature type="compositionally biased region" description="Basic residues" evidence="11">
    <location>
        <begin position="31"/>
        <end position="50"/>
    </location>
</feature>
<feature type="region of interest" description="Disordered" evidence="11">
    <location>
        <begin position="1"/>
        <end position="154"/>
    </location>
</feature>
<dbReference type="GO" id="GO:0030332">
    <property type="term" value="F:cyclin binding"/>
    <property type="evidence" value="ECO:0007669"/>
    <property type="project" value="TreeGrafter"/>
</dbReference>
<feature type="compositionally biased region" description="Basic residues" evidence="11">
    <location>
        <begin position="80"/>
        <end position="98"/>
    </location>
</feature>
<dbReference type="GO" id="GO:0008353">
    <property type="term" value="F:RNA polymerase II CTD heptapeptide repeat kinase activity"/>
    <property type="evidence" value="ECO:0007669"/>
    <property type="project" value="UniProtKB-EC"/>
</dbReference>
<dbReference type="Proteomes" id="UP000887540">
    <property type="component" value="Unplaced"/>
</dbReference>
<dbReference type="Pfam" id="PF00069">
    <property type="entry name" value="Pkinase"/>
    <property type="match status" value="1"/>
</dbReference>
<dbReference type="SUPFAM" id="SSF56112">
    <property type="entry name" value="Protein kinase-like (PK-like)"/>
    <property type="match status" value="1"/>
</dbReference>
<keyword evidence="13" id="KW-1185">Reference proteome</keyword>
<dbReference type="InterPro" id="IPR008271">
    <property type="entry name" value="Ser/Thr_kinase_AS"/>
</dbReference>
<dbReference type="SMART" id="SM00220">
    <property type="entry name" value="S_TKc"/>
    <property type="match status" value="1"/>
</dbReference>
<dbReference type="PANTHER" id="PTHR24056:SF546">
    <property type="entry name" value="CYCLIN-DEPENDENT KINASE 12"/>
    <property type="match status" value="1"/>
</dbReference>
<dbReference type="InterPro" id="IPR000719">
    <property type="entry name" value="Prot_kinase_dom"/>
</dbReference>
<evidence type="ECO:0000256" key="4">
    <source>
        <dbReference type="ARBA" id="ARBA00022741"/>
    </source>
</evidence>
<evidence type="ECO:0000256" key="6">
    <source>
        <dbReference type="ARBA" id="ARBA00022840"/>
    </source>
</evidence>
<dbReference type="GO" id="GO:0032968">
    <property type="term" value="P:positive regulation of transcription elongation by RNA polymerase II"/>
    <property type="evidence" value="ECO:0007669"/>
    <property type="project" value="TreeGrafter"/>
</dbReference>
<keyword evidence="4 10" id="KW-0547">Nucleotide-binding</keyword>
<dbReference type="AlphaFoldDB" id="A0A914DQV0"/>
<evidence type="ECO:0000256" key="5">
    <source>
        <dbReference type="ARBA" id="ARBA00022777"/>
    </source>
</evidence>
<comment type="catalytic activity">
    <reaction evidence="8">
        <text>L-seryl-[protein] + ATP = O-phospho-L-seryl-[protein] + ADP + H(+)</text>
        <dbReference type="Rhea" id="RHEA:17989"/>
        <dbReference type="Rhea" id="RHEA-COMP:9863"/>
        <dbReference type="Rhea" id="RHEA-COMP:11604"/>
        <dbReference type="ChEBI" id="CHEBI:15378"/>
        <dbReference type="ChEBI" id="CHEBI:29999"/>
        <dbReference type="ChEBI" id="CHEBI:30616"/>
        <dbReference type="ChEBI" id="CHEBI:83421"/>
        <dbReference type="ChEBI" id="CHEBI:456216"/>
        <dbReference type="EC" id="2.7.11.22"/>
    </reaction>
</comment>
<dbReference type="CDD" id="cd07840">
    <property type="entry name" value="STKc_CDK9_like"/>
    <property type="match status" value="1"/>
</dbReference>
<feature type="compositionally biased region" description="Basic and acidic residues" evidence="11">
    <location>
        <begin position="1"/>
        <end position="30"/>
    </location>
</feature>
<evidence type="ECO:0000313" key="13">
    <source>
        <dbReference type="Proteomes" id="UP000887540"/>
    </source>
</evidence>
<feature type="domain" description="Protein kinase" evidence="12">
    <location>
        <begin position="321"/>
        <end position="611"/>
    </location>
</feature>
<dbReference type="InterPro" id="IPR050108">
    <property type="entry name" value="CDK"/>
</dbReference>
<feature type="binding site" evidence="10">
    <location>
        <position position="350"/>
    </location>
    <ligand>
        <name>ATP</name>
        <dbReference type="ChEBI" id="CHEBI:30616"/>
    </ligand>
</feature>
<name>A0A914DQV0_9BILA</name>
<evidence type="ECO:0000313" key="14">
    <source>
        <dbReference type="WBParaSite" id="ACRNAN_scaffold3353.g16700.t1"/>
    </source>
</evidence>
<dbReference type="Gene3D" id="3.30.200.20">
    <property type="entry name" value="Phosphorylase Kinase, domain 1"/>
    <property type="match status" value="1"/>
</dbReference>
<keyword evidence="2" id="KW-0723">Serine/threonine-protein kinase</keyword>
<dbReference type="FunFam" id="1.10.510.10:FF:000415">
    <property type="entry name" value="CMGC/CDK/CRK7 protein kinase, variant"/>
    <property type="match status" value="1"/>
</dbReference>
<keyword evidence="6 10" id="KW-0067">ATP-binding</keyword>
<dbReference type="PANTHER" id="PTHR24056">
    <property type="entry name" value="CELL DIVISION PROTEIN KINASE"/>
    <property type="match status" value="1"/>
</dbReference>
<proteinExistence type="inferred from homology"/>
<comment type="catalytic activity">
    <reaction evidence="9">
        <text>[DNA-directed RNA polymerase] + ATP = phospho-[DNA-directed RNA polymerase] + ADP + H(+)</text>
        <dbReference type="Rhea" id="RHEA:10216"/>
        <dbReference type="Rhea" id="RHEA-COMP:11321"/>
        <dbReference type="Rhea" id="RHEA-COMP:11322"/>
        <dbReference type="ChEBI" id="CHEBI:15378"/>
        <dbReference type="ChEBI" id="CHEBI:30616"/>
        <dbReference type="ChEBI" id="CHEBI:43176"/>
        <dbReference type="ChEBI" id="CHEBI:68546"/>
        <dbReference type="ChEBI" id="CHEBI:456216"/>
        <dbReference type="EC" id="2.7.11.23"/>
    </reaction>
</comment>
<keyword evidence="5" id="KW-0418">Kinase</keyword>
<feature type="compositionally biased region" description="Low complexity" evidence="11">
    <location>
        <begin position="129"/>
        <end position="153"/>
    </location>
</feature>
<dbReference type="InterPro" id="IPR017441">
    <property type="entry name" value="Protein_kinase_ATP_BS"/>
</dbReference>
<evidence type="ECO:0000256" key="7">
    <source>
        <dbReference type="ARBA" id="ARBA00047811"/>
    </source>
</evidence>
<evidence type="ECO:0000259" key="12">
    <source>
        <dbReference type="PROSITE" id="PS50011"/>
    </source>
</evidence>
<sequence length="661" mass="75848">MPSERKKSVDRKREYSSHRSRVDSGRGDYSRHHRRRSPSSDRRHPHKMARFQHPYKYNPKYGISPIRHSSSKHSPDHRSPNRRSSNRHSPIHREKNRRHSDYEQHSRNKLKAHHSDIHCSSRKRKDSMKSSNSDSRSSSRSSSSSSTNSSSSSIIELRCNNLKLGSILPKRSTADKSEIKAAPIQVQIKPEIISSLDEQENLEIQIKQEVMEELGESSAMQLCGEEASTTSVFSQPINVEVDLGDIPLPDEVLNPEREKIRLTFGASKPESPNDALPQTSAPVLKKPALPLPSCTPSITILNRHPLPKVDYDWGIGHFRNYKTECIVGEGTYGKVYKALCLKTKTYVALKKIRRDDRDGFPITAIREIKILRQLDHKNIVKLQNVITDNYLKDGKNRDLGNFYLVFEYVDHDLCGLLEGGNVIFSDEQLAAIFKQLLLGLEYCHKLNFLHRDIKCPNILVNKKGQVKLADFGLSRLYSTEHERLYTNRVVTLWYRPPELLLGEEKYGPAIDIWSVGCILGELYLRTPIFRGNNENEQLELIYQTCGTPDTQNWSDFKEPWCTYFKKLSYPRKIGDRFSFIPPLPLDLLDKLLQLNPSKRPSATLALAHDWLENVDPEKVPPPILSTNQDCHELWVKKQRQAHTKEIVPASSDHPVRVKRSN</sequence>
<evidence type="ECO:0000256" key="2">
    <source>
        <dbReference type="ARBA" id="ARBA00022527"/>
    </source>
</evidence>
<dbReference type="PROSITE" id="PS00107">
    <property type="entry name" value="PROTEIN_KINASE_ATP"/>
    <property type="match status" value="1"/>
</dbReference>
<dbReference type="GO" id="GO:0005524">
    <property type="term" value="F:ATP binding"/>
    <property type="evidence" value="ECO:0007669"/>
    <property type="project" value="UniProtKB-UniRule"/>
</dbReference>
<evidence type="ECO:0000256" key="1">
    <source>
        <dbReference type="ARBA" id="ARBA00006485"/>
    </source>
</evidence>